<name>A0A8S1EML8_9PELO</name>
<keyword evidence="5" id="KW-0049">Antioxidant</keyword>
<evidence type="ECO:0000256" key="5">
    <source>
        <dbReference type="ARBA" id="ARBA00022862"/>
    </source>
</evidence>
<keyword evidence="8" id="KW-0560">Oxidoreductase</keyword>
<evidence type="ECO:0000256" key="1">
    <source>
        <dbReference type="ARBA" id="ARBA00004239"/>
    </source>
</evidence>
<evidence type="ECO:0000256" key="3">
    <source>
        <dbReference type="ARBA" id="ARBA00022723"/>
    </source>
</evidence>
<dbReference type="Gene3D" id="2.60.40.200">
    <property type="entry name" value="Superoxide dismutase, copper/zinc binding domain"/>
    <property type="match status" value="1"/>
</dbReference>
<evidence type="ECO:0000313" key="13">
    <source>
        <dbReference type="Proteomes" id="UP000494206"/>
    </source>
</evidence>
<feature type="chain" id="PRO_5035787725" description="Superoxide dismutase [Cu-Zn]" evidence="10">
    <location>
        <begin position="21"/>
        <end position="220"/>
    </location>
</feature>
<evidence type="ECO:0000313" key="12">
    <source>
        <dbReference type="EMBL" id="CAB3402034.1"/>
    </source>
</evidence>
<keyword evidence="4 8" id="KW-0862">Zinc</keyword>
<gene>
    <name evidence="12" type="ORF">CBOVIS_LOCUS4707</name>
</gene>
<dbReference type="InterPro" id="IPR001424">
    <property type="entry name" value="SOD_Cu_Zn_dom"/>
</dbReference>
<feature type="domain" description="Superoxide dismutase copper/zinc binding" evidence="11">
    <location>
        <begin position="45"/>
        <end position="177"/>
    </location>
</feature>
<dbReference type="SUPFAM" id="SSF49329">
    <property type="entry name" value="Cu,Zn superoxide dismutase-like"/>
    <property type="match status" value="1"/>
</dbReference>
<comment type="catalytic activity">
    <reaction evidence="8">
        <text>2 superoxide + 2 H(+) = H2O2 + O2</text>
        <dbReference type="Rhea" id="RHEA:20696"/>
        <dbReference type="ChEBI" id="CHEBI:15378"/>
        <dbReference type="ChEBI" id="CHEBI:15379"/>
        <dbReference type="ChEBI" id="CHEBI:16240"/>
        <dbReference type="ChEBI" id="CHEBI:18421"/>
        <dbReference type="EC" id="1.15.1.1"/>
    </reaction>
</comment>
<keyword evidence="13" id="KW-1185">Reference proteome</keyword>
<evidence type="ECO:0000259" key="11">
    <source>
        <dbReference type="Pfam" id="PF00080"/>
    </source>
</evidence>
<dbReference type="GO" id="GO:0004784">
    <property type="term" value="F:superoxide dismutase activity"/>
    <property type="evidence" value="ECO:0007669"/>
    <property type="project" value="UniProtKB-EC"/>
</dbReference>
<comment type="cofactor">
    <cofactor evidence="8">
        <name>Cu cation</name>
        <dbReference type="ChEBI" id="CHEBI:23378"/>
    </cofactor>
    <text evidence="8">Binds 1 copper ion per subunit.</text>
</comment>
<dbReference type="CDD" id="cd00305">
    <property type="entry name" value="Cu-Zn_Superoxide_Dismutase"/>
    <property type="match status" value="1"/>
</dbReference>
<comment type="function">
    <text evidence="8">Destroys radicals which are normally produced within the cells and which are toxic to biological systems.</text>
</comment>
<dbReference type="Pfam" id="PF00080">
    <property type="entry name" value="Sod_Cu"/>
    <property type="match status" value="1"/>
</dbReference>
<dbReference type="EMBL" id="CADEPM010000003">
    <property type="protein sequence ID" value="CAB3402034.1"/>
    <property type="molecule type" value="Genomic_DNA"/>
</dbReference>
<dbReference type="PROSITE" id="PS00087">
    <property type="entry name" value="SOD_CU_ZN_1"/>
    <property type="match status" value="1"/>
</dbReference>
<feature type="region of interest" description="Disordered" evidence="9">
    <location>
        <begin position="99"/>
        <end position="122"/>
    </location>
</feature>
<comment type="similarity">
    <text evidence="2 8">Belongs to the Cu-Zn superoxide dismutase family.</text>
</comment>
<dbReference type="InterPro" id="IPR024134">
    <property type="entry name" value="SOD_Cu/Zn_/chaperone"/>
</dbReference>
<dbReference type="InterPro" id="IPR018152">
    <property type="entry name" value="SOD_Cu/Zn_BS"/>
</dbReference>
<reference evidence="12 13" key="1">
    <citation type="submission" date="2020-04" db="EMBL/GenBank/DDBJ databases">
        <authorList>
            <person name="Laetsch R D."/>
            <person name="Stevens L."/>
            <person name="Kumar S."/>
            <person name="Blaxter L. M."/>
        </authorList>
    </citation>
    <scope>NUCLEOTIDE SEQUENCE [LARGE SCALE GENOMIC DNA]</scope>
</reference>
<organism evidence="12 13">
    <name type="scientific">Caenorhabditis bovis</name>
    <dbReference type="NCBI Taxonomy" id="2654633"/>
    <lineage>
        <taxon>Eukaryota</taxon>
        <taxon>Metazoa</taxon>
        <taxon>Ecdysozoa</taxon>
        <taxon>Nematoda</taxon>
        <taxon>Chromadorea</taxon>
        <taxon>Rhabditida</taxon>
        <taxon>Rhabditina</taxon>
        <taxon>Rhabditomorpha</taxon>
        <taxon>Rhabditoidea</taxon>
        <taxon>Rhabditidae</taxon>
        <taxon>Peloderinae</taxon>
        <taxon>Caenorhabditis</taxon>
    </lineage>
</organism>
<evidence type="ECO:0000256" key="6">
    <source>
        <dbReference type="ARBA" id="ARBA00023008"/>
    </source>
</evidence>
<keyword evidence="10" id="KW-0732">Signal</keyword>
<evidence type="ECO:0000256" key="8">
    <source>
        <dbReference type="RuleBase" id="RU000393"/>
    </source>
</evidence>
<dbReference type="EC" id="1.15.1.1" evidence="8"/>
<protein>
    <recommendedName>
        <fullName evidence="8">Superoxide dismutase [Cu-Zn]</fullName>
        <ecNumber evidence="8">1.15.1.1</ecNumber>
    </recommendedName>
</protein>
<evidence type="ECO:0000256" key="2">
    <source>
        <dbReference type="ARBA" id="ARBA00010457"/>
    </source>
</evidence>
<comment type="caution">
    <text evidence="12">The sequence shown here is derived from an EMBL/GenBank/DDBJ whole genome shotgun (WGS) entry which is preliminary data.</text>
</comment>
<dbReference type="PRINTS" id="PR00068">
    <property type="entry name" value="CUZNDISMTASE"/>
</dbReference>
<dbReference type="GO" id="GO:0005507">
    <property type="term" value="F:copper ion binding"/>
    <property type="evidence" value="ECO:0007669"/>
    <property type="project" value="InterPro"/>
</dbReference>
<accession>A0A8S1EML8</accession>
<evidence type="ECO:0000256" key="4">
    <source>
        <dbReference type="ARBA" id="ARBA00022833"/>
    </source>
</evidence>
<keyword evidence="3 8" id="KW-0479">Metal-binding</keyword>
<dbReference type="PANTHER" id="PTHR10003">
    <property type="entry name" value="SUPEROXIDE DISMUTASE CU-ZN -RELATED"/>
    <property type="match status" value="1"/>
</dbReference>
<feature type="compositionally biased region" description="Basic and acidic residues" evidence="9">
    <location>
        <begin position="100"/>
        <end position="109"/>
    </location>
</feature>
<comment type="cofactor">
    <cofactor evidence="8">
        <name>Zn(2+)</name>
        <dbReference type="ChEBI" id="CHEBI:29105"/>
    </cofactor>
    <text evidence="8">Binds 1 zinc ion per subunit.</text>
</comment>
<evidence type="ECO:0000256" key="9">
    <source>
        <dbReference type="SAM" id="MobiDB-lite"/>
    </source>
</evidence>
<evidence type="ECO:0000256" key="10">
    <source>
        <dbReference type="SAM" id="SignalP"/>
    </source>
</evidence>
<evidence type="ECO:0000256" key="7">
    <source>
        <dbReference type="ARBA" id="ARBA00023157"/>
    </source>
</evidence>
<dbReference type="AlphaFoldDB" id="A0A8S1EML8"/>
<dbReference type="Proteomes" id="UP000494206">
    <property type="component" value="Unassembled WGS sequence"/>
</dbReference>
<dbReference type="OrthoDB" id="2015551at2759"/>
<dbReference type="GO" id="GO:0005576">
    <property type="term" value="C:extracellular region"/>
    <property type="evidence" value="ECO:0007669"/>
    <property type="project" value="UniProtKB-SubCell"/>
</dbReference>
<keyword evidence="6 8" id="KW-0186">Copper</keyword>
<dbReference type="FunFam" id="2.60.40.200:FF:000004">
    <property type="entry name" value="Copper chaperone for superoxide dismutase"/>
    <property type="match status" value="1"/>
</dbReference>
<dbReference type="PROSITE" id="PS00332">
    <property type="entry name" value="SOD_CU_ZN_2"/>
    <property type="match status" value="1"/>
</dbReference>
<comment type="subcellular location">
    <subcellularLocation>
        <location evidence="1">Secreted</location>
        <location evidence="1">Extracellular space</location>
    </subcellularLocation>
</comment>
<sequence length="220" mass="23208">MFHFTTILIGISSVFVNARAASEVVRARAYIYKAETGKVPTQLIGTIDFEQIGSFLKLNGSVSSLEPGKHGFHIHEKGDIGNGCMNTGAHYNPHKLTHGAPDDSNRHIGDLGNIETPANGRDTPIAVSDSLASLSGQFAIVGRAVVIHEKVDDLGRGNSDLSKSTGNAGSRLACGVIGIVSEQYIQTTTASLPPITQSQPVGSSSCSLSTYLALLFLAFR</sequence>
<feature type="signal peptide" evidence="10">
    <location>
        <begin position="1"/>
        <end position="20"/>
    </location>
</feature>
<proteinExistence type="inferred from homology"/>
<dbReference type="InterPro" id="IPR036423">
    <property type="entry name" value="SOD-like_Cu/Zn_dom_sf"/>
</dbReference>
<keyword evidence="7" id="KW-1015">Disulfide bond</keyword>